<evidence type="ECO:0000259" key="1">
    <source>
        <dbReference type="Pfam" id="PF13473"/>
    </source>
</evidence>
<dbReference type="InterPro" id="IPR008972">
    <property type="entry name" value="Cupredoxin"/>
</dbReference>
<organism evidence="2 3">
    <name type="scientific">Candidatus Yonathbacteria bacterium RIFCSPHIGHO2_01_FULL_51_10</name>
    <dbReference type="NCBI Taxonomy" id="1802723"/>
    <lineage>
        <taxon>Bacteria</taxon>
        <taxon>Candidatus Yonathiibacteriota</taxon>
    </lineage>
</organism>
<name>A0A1G2S3T9_9BACT</name>
<gene>
    <name evidence="2" type="ORF">A2675_04105</name>
</gene>
<dbReference type="AlphaFoldDB" id="A0A1G2S3T9"/>
<feature type="domain" description="EfeO-type cupredoxin-like" evidence="1">
    <location>
        <begin position="41"/>
        <end position="121"/>
    </location>
</feature>
<dbReference type="Proteomes" id="UP000176997">
    <property type="component" value="Unassembled WGS sequence"/>
</dbReference>
<accession>A0A1G2S3T9</accession>
<dbReference type="Gene3D" id="2.60.40.420">
    <property type="entry name" value="Cupredoxins - blue copper proteins"/>
    <property type="match status" value="1"/>
</dbReference>
<comment type="caution">
    <text evidence="2">The sequence shown here is derived from an EMBL/GenBank/DDBJ whole genome shotgun (WGS) entry which is preliminary data.</text>
</comment>
<dbReference type="EMBL" id="MHUS01000043">
    <property type="protein sequence ID" value="OHA79764.1"/>
    <property type="molecule type" value="Genomic_DNA"/>
</dbReference>
<evidence type="ECO:0000313" key="2">
    <source>
        <dbReference type="EMBL" id="OHA79764.1"/>
    </source>
</evidence>
<dbReference type="STRING" id="1802723.A2675_04105"/>
<dbReference type="InterPro" id="IPR028096">
    <property type="entry name" value="EfeO_Cupredoxin"/>
</dbReference>
<reference evidence="2 3" key="1">
    <citation type="journal article" date="2016" name="Nat. Commun.">
        <title>Thousands of microbial genomes shed light on interconnected biogeochemical processes in an aquifer system.</title>
        <authorList>
            <person name="Anantharaman K."/>
            <person name="Brown C.T."/>
            <person name="Hug L.A."/>
            <person name="Sharon I."/>
            <person name="Castelle C.J."/>
            <person name="Probst A.J."/>
            <person name="Thomas B.C."/>
            <person name="Singh A."/>
            <person name="Wilkins M.J."/>
            <person name="Karaoz U."/>
            <person name="Brodie E.L."/>
            <person name="Williams K.H."/>
            <person name="Hubbard S.S."/>
            <person name="Banfield J.F."/>
        </authorList>
    </citation>
    <scope>NUCLEOTIDE SEQUENCE [LARGE SCALE GENOMIC DNA]</scope>
</reference>
<dbReference type="Pfam" id="PF13473">
    <property type="entry name" value="Cupredoxin_1"/>
    <property type="match status" value="1"/>
</dbReference>
<evidence type="ECO:0000313" key="3">
    <source>
        <dbReference type="Proteomes" id="UP000176997"/>
    </source>
</evidence>
<proteinExistence type="predicted"/>
<protein>
    <recommendedName>
        <fullName evidence="1">EfeO-type cupredoxin-like domain-containing protein</fullName>
    </recommendedName>
</protein>
<sequence length="129" mass="13476">MKGTLLSIIAAAILIGGALVFTRSGDGTQQAPNVNNVSIVDGTQIIEIKAKGGYLPRKSVAKAGVPTIIRFDTNGTFDCSSSVRIPSMNISKVLPQTGSTDIDIGIQPVATLDGICGMGMYPFEIDFQS</sequence>